<protein>
    <submittedName>
        <fullName evidence="1">Uncharacterized protein</fullName>
    </submittedName>
</protein>
<organism evidence="1 2">
    <name type="scientific">Parelaphostrongylus tenuis</name>
    <name type="common">Meningeal worm</name>
    <dbReference type="NCBI Taxonomy" id="148309"/>
    <lineage>
        <taxon>Eukaryota</taxon>
        <taxon>Metazoa</taxon>
        <taxon>Ecdysozoa</taxon>
        <taxon>Nematoda</taxon>
        <taxon>Chromadorea</taxon>
        <taxon>Rhabditida</taxon>
        <taxon>Rhabditina</taxon>
        <taxon>Rhabditomorpha</taxon>
        <taxon>Strongyloidea</taxon>
        <taxon>Metastrongylidae</taxon>
        <taxon>Parelaphostrongylus</taxon>
    </lineage>
</organism>
<evidence type="ECO:0000313" key="2">
    <source>
        <dbReference type="Proteomes" id="UP001196413"/>
    </source>
</evidence>
<dbReference type="EMBL" id="JAHQIW010003664">
    <property type="protein sequence ID" value="KAJ1359654.1"/>
    <property type="molecule type" value="Genomic_DNA"/>
</dbReference>
<dbReference type="AlphaFoldDB" id="A0AAD5N7H8"/>
<sequence>MRRTCKLWLAARKKSAEMLSHSGGAPYAFHGDSNFVEQSPGRFSLVEITGSDTAMVEQENFPVIKSISWREVIVIPPSFINADNGKL</sequence>
<reference evidence="1" key="1">
    <citation type="submission" date="2021-06" db="EMBL/GenBank/DDBJ databases">
        <title>Parelaphostrongylus tenuis whole genome reference sequence.</title>
        <authorList>
            <person name="Garwood T.J."/>
            <person name="Larsen P.A."/>
            <person name="Fountain-Jones N.M."/>
            <person name="Garbe J.R."/>
            <person name="Macchietto M.G."/>
            <person name="Kania S.A."/>
            <person name="Gerhold R.W."/>
            <person name="Richards J.E."/>
            <person name="Wolf T.M."/>
        </authorList>
    </citation>
    <scope>NUCLEOTIDE SEQUENCE</scope>
    <source>
        <strain evidence="1">MNPRO001-30</strain>
        <tissue evidence="1">Meninges</tissue>
    </source>
</reference>
<proteinExistence type="predicted"/>
<gene>
    <name evidence="1" type="ORF">KIN20_018436</name>
</gene>
<keyword evidence="2" id="KW-1185">Reference proteome</keyword>
<dbReference type="Proteomes" id="UP001196413">
    <property type="component" value="Unassembled WGS sequence"/>
</dbReference>
<name>A0AAD5N7H8_PARTN</name>
<comment type="caution">
    <text evidence="1">The sequence shown here is derived from an EMBL/GenBank/DDBJ whole genome shotgun (WGS) entry which is preliminary data.</text>
</comment>
<evidence type="ECO:0000313" key="1">
    <source>
        <dbReference type="EMBL" id="KAJ1359654.1"/>
    </source>
</evidence>
<accession>A0AAD5N7H8</accession>